<organism evidence="13 14">
    <name type="scientific">Seminavis robusta</name>
    <dbReference type="NCBI Taxonomy" id="568900"/>
    <lineage>
        <taxon>Eukaryota</taxon>
        <taxon>Sar</taxon>
        <taxon>Stramenopiles</taxon>
        <taxon>Ochrophyta</taxon>
        <taxon>Bacillariophyta</taxon>
        <taxon>Bacillariophyceae</taxon>
        <taxon>Bacillariophycidae</taxon>
        <taxon>Naviculales</taxon>
        <taxon>Naviculaceae</taxon>
        <taxon>Seminavis</taxon>
    </lineage>
</organism>
<keyword evidence="5 12" id="KW-0472">Membrane</keyword>
<comment type="catalytic activity">
    <reaction evidence="8">
        <text>formate(in) + H(+)(in) = formate(out) + H(+)(out)</text>
        <dbReference type="Rhea" id="RHEA:80887"/>
        <dbReference type="ChEBI" id="CHEBI:15378"/>
        <dbReference type="ChEBI" id="CHEBI:15740"/>
    </reaction>
</comment>
<evidence type="ECO:0000256" key="8">
    <source>
        <dbReference type="ARBA" id="ARBA00049016"/>
    </source>
</evidence>
<name>A0A9N8DAL4_9STRA</name>
<comment type="subcellular location">
    <subcellularLocation>
        <location evidence="1">Cell membrane</location>
        <topology evidence="1">Multi-pass membrane protein</topology>
    </subcellularLocation>
</comment>
<feature type="region of interest" description="Disordered" evidence="11">
    <location>
        <begin position="364"/>
        <end position="406"/>
    </location>
</feature>
<dbReference type="GO" id="GO:0015513">
    <property type="term" value="F:high-affinity secondary active nitrite transmembrane transporter activity"/>
    <property type="evidence" value="ECO:0007669"/>
    <property type="project" value="TreeGrafter"/>
</dbReference>
<reference evidence="13" key="1">
    <citation type="submission" date="2020-06" db="EMBL/GenBank/DDBJ databases">
        <authorList>
            <consortium name="Plant Systems Biology data submission"/>
        </authorList>
    </citation>
    <scope>NUCLEOTIDE SEQUENCE</scope>
    <source>
        <strain evidence="13">D6</strain>
    </source>
</reference>
<feature type="region of interest" description="Disordered" evidence="11">
    <location>
        <begin position="1"/>
        <end position="82"/>
    </location>
</feature>
<sequence>MMQSSDDIEAQAESNQEVTHAMVEPTQTHTTMDDPDTAAAIHSMAKQRKSLKDRLLRKDSNASSHKPSTPTTTAPSIHIPPATKAPKETLKAVYAAGKYKAGLTWNVLAVQSFMAGVYIASAGHLYLAVGGGVLGAALFPFGLIAVILTSAELFTGDALIFVASVLGRQVPFSRLVRNWTVAWCSNFVGCLTWAYFLSYLSDALVDSHANELAIQVAEKKALNSMGSIFLKAIGANFMVCVAVWQGTCAEEVAGKVLALWFPTAAFVMMGFDHVVANMYLIPVGMMLGADVSFGRMVAALAMATLGNAIGGGIFVGGIYWYVFDSMASFGGLTARIRQNMRHVTRLQHQQGGSFVAGNSSFRTGGWGHHHHQQQQHHAENNSTKAAPPPPPPAKQPSSRFGSECDA</sequence>
<evidence type="ECO:0000256" key="11">
    <source>
        <dbReference type="SAM" id="MobiDB-lite"/>
    </source>
</evidence>
<evidence type="ECO:0000256" key="5">
    <source>
        <dbReference type="ARBA" id="ARBA00023136"/>
    </source>
</evidence>
<dbReference type="GO" id="GO:0005886">
    <property type="term" value="C:plasma membrane"/>
    <property type="evidence" value="ECO:0007669"/>
    <property type="project" value="UniProtKB-SubCell"/>
</dbReference>
<comment type="subunit">
    <text evidence="2">Homopentamer.</text>
</comment>
<proteinExistence type="inferred from homology"/>
<dbReference type="EMBL" id="CAICTM010000061">
    <property type="protein sequence ID" value="CAB9499473.1"/>
    <property type="molecule type" value="Genomic_DNA"/>
</dbReference>
<dbReference type="Proteomes" id="UP001153069">
    <property type="component" value="Unassembled WGS sequence"/>
</dbReference>
<evidence type="ECO:0000256" key="7">
    <source>
        <dbReference type="ARBA" id="ARBA00047693"/>
    </source>
</evidence>
<comment type="similarity">
    <text evidence="10">Belongs to the FNT transporter (TC 1.A.16) family.</text>
</comment>
<evidence type="ECO:0000313" key="14">
    <source>
        <dbReference type="Proteomes" id="UP001153069"/>
    </source>
</evidence>
<gene>
    <name evidence="13" type="ORF">SEMRO_62_G035260.1</name>
</gene>
<dbReference type="InterPro" id="IPR000292">
    <property type="entry name" value="For/NO2_transpt"/>
</dbReference>
<dbReference type="InterPro" id="IPR023271">
    <property type="entry name" value="Aquaporin-like"/>
</dbReference>
<feature type="transmembrane region" description="Helical" evidence="12">
    <location>
        <begin position="221"/>
        <end position="244"/>
    </location>
</feature>
<keyword evidence="4 12" id="KW-1133">Transmembrane helix</keyword>
<evidence type="ECO:0000256" key="12">
    <source>
        <dbReference type="SAM" id="Phobius"/>
    </source>
</evidence>
<keyword evidence="3 12" id="KW-0812">Transmembrane</keyword>
<evidence type="ECO:0000313" key="13">
    <source>
        <dbReference type="EMBL" id="CAB9499473.1"/>
    </source>
</evidence>
<protein>
    <submittedName>
        <fullName evidence="13">Probable formate transporter</fullName>
    </submittedName>
</protein>
<evidence type="ECO:0000256" key="1">
    <source>
        <dbReference type="ARBA" id="ARBA00004651"/>
    </source>
</evidence>
<comment type="catalytic activity">
    <reaction evidence="9">
        <text>acetate(out) + H(+)(out) = acetate(in) + H(+)(in)</text>
        <dbReference type="Rhea" id="RHEA:71803"/>
        <dbReference type="ChEBI" id="CHEBI:15378"/>
        <dbReference type="ChEBI" id="CHEBI:30089"/>
    </reaction>
</comment>
<dbReference type="InterPro" id="IPR024002">
    <property type="entry name" value="For/NO2_transpt_CS"/>
</dbReference>
<evidence type="ECO:0000256" key="10">
    <source>
        <dbReference type="ARBA" id="ARBA00049660"/>
    </source>
</evidence>
<evidence type="ECO:0000256" key="4">
    <source>
        <dbReference type="ARBA" id="ARBA00022989"/>
    </source>
</evidence>
<evidence type="ECO:0000256" key="2">
    <source>
        <dbReference type="ARBA" id="ARBA00011255"/>
    </source>
</evidence>
<dbReference type="AlphaFoldDB" id="A0A9N8DAL4"/>
<feature type="transmembrane region" description="Helical" evidence="12">
    <location>
        <begin position="256"/>
        <end position="276"/>
    </location>
</feature>
<comment type="catalytic activity">
    <reaction evidence="6">
        <text>(S)-lactate(in) + H(+)(in) = (S)-lactate(out) + H(+)(out)</text>
        <dbReference type="Rhea" id="RHEA:29415"/>
        <dbReference type="ChEBI" id="CHEBI:15378"/>
        <dbReference type="ChEBI" id="CHEBI:16651"/>
    </reaction>
</comment>
<dbReference type="PROSITE" id="PS01006">
    <property type="entry name" value="FORMATE_NITRITE_TP_2"/>
    <property type="match status" value="1"/>
</dbReference>
<dbReference type="GO" id="GO:0015707">
    <property type="term" value="P:nitrite transport"/>
    <property type="evidence" value="ECO:0007669"/>
    <property type="project" value="TreeGrafter"/>
</dbReference>
<feature type="compositionally biased region" description="Polar residues" evidence="11">
    <location>
        <begin position="61"/>
        <end position="75"/>
    </location>
</feature>
<feature type="transmembrane region" description="Helical" evidence="12">
    <location>
        <begin position="107"/>
        <end position="129"/>
    </location>
</feature>
<dbReference type="OrthoDB" id="4829at2759"/>
<dbReference type="PANTHER" id="PTHR30520:SF6">
    <property type="entry name" value="FORMATE_NITRATE FAMILY TRANSPORTER (EUROFUNG)"/>
    <property type="match status" value="1"/>
</dbReference>
<dbReference type="Pfam" id="PF01226">
    <property type="entry name" value="Form_Nir_trans"/>
    <property type="match status" value="1"/>
</dbReference>
<evidence type="ECO:0000256" key="6">
    <source>
        <dbReference type="ARBA" id="ARBA00034245"/>
    </source>
</evidence>
<accession>A0A9N8DAL4</accession>
<keyword evidence="14" id="KW-1185">Reference proteome</keyword>
<dbReference type="Gene3D" id="1.20.1080.10">
    <property type="entry name" value="Glycerol uptake facilitator protein"/>
    <property type="match status" value="1"/>
</dbReference>
<dbReference type="PANTHER" id="PTHR30520">
    <property type="entry name" value="FORMATE TRANSPORTER-RELATED"/>
    <property type="match status" value="1"/>
</dbReference>
<evidence type="ECO:0000256" key="3">
    <source>
        <dbReference type="ARBA" id="ARBA00022692"/>
    </source>
</evidence>
<evidence type="ECO:0000256" key="9">
    <source>
        <dbReference type="ARBA" id="ARBA00049088"/>
    </source>
</evidence>
<comment type="caution">
    <text evidence="13">The sequence shown here is derived from an EMBL/GenBank/DDBJ whole genome shotgun (WGS) entry which is preliminary data.</text>
</comment>
<feature type="transmembrane region" description="Helical" evidence="12">
    <location>
        <begin position="296"/>
        <end position="322"/>
    </location>
</feature>
<comment type="catalytic activity">
    <reaction evidence="7">
        <text>pyruvate(out) + H(+)(out) = pyruvate(in) + H(+)(in)</text>
        <dbReference type="Rhea" id="RHEA:64720"/>
        <dbReference type="ChEBI" id="CHEBI:15361"/>
        <dbReference type="ChEBI" id="CHEBI:15378"/>
    </reaction>
</comment>
<feature type="transmembrane region" description="Helical" evidence="12">
    <location>
        <begin position="141"/>
        <end position="167"/>
    </location>
</feature>
<feature type="transmembrane region" description="Helical" evidence="12">
    <location>
        <begin position="179"/>
        <end position="201"/>
    </location>
</feature>
<feature type="compositionally biased region" description="Acidic residues" evidence="11">
    <location>
        <begin position="1"/>
        <end position="10"/>
    </location>
</feature>
<feature type="compositionally biased region" description="Basic and acidic residues" evidence="11">
    <location>
        <begin position="50"/>
        <end position="60"/>
    </location>
</feature>